<gene>
    <name evidence="10" type="ORF">EC973_002517</name>
</gene>
<sequence length="951" mass="107875">MKHLFVGKKQLWKKIIKCTIAYEIGTILVLAPNVNTHLGAVPYLVTLGTLFFNPSGTTGNQVIEMILNAILVIAAGIWCAIFSYLCTLYNRARIEWGYPLYANGAGVIAALAFFVCVFGLAYCRLRYPRFFVPALQGFTIPFFGLTKGIYGTTFNVMSIVGIVYPTFIGGAVALIVNLLLWPETAAKNAEVSLGETIRSMRNMVLLVRNELLQEDANSNTILGDLSTSNRLNALNKDLQDNVVKLRKAGSEAKYEIVVAHYSPRSPHRKAIVNLLDNLAKSMMGFSLAIEREIRIVLAQRMAESTNQPIASEELAGHVPMTAVSSVHRVEYKHITRLQSSVQTQIRHFLAACVHALNQIEVKLSDKHVISALGEPQASQTSPADYTHTVHLSDALDNLKSSYLILQEEYRQRKSTPMEEHFLVYTILYTLTEFGKELQKLEEHVNLVLEHDSRRRLYFPHVPLHKWLGRTDYKRYPAADEQVIFDEQQFLRRMESSGGNTARRPSQLMDHYHEGSEVDEEEEEEEEPPVPLQLAPGRHRWTQWLHKCSVWLQSGPVRYAIKFTVAMELLAMMAWLPVPGVNDLYNNNHGQWALLSAMVVFNFTIGATAVQSAFRVIATIIGAVFGYICLLAGHRNENPYVVAVMTLIFQIPLWYMLLGSPYPRIGFISLLTMAVITSTGYMDTFQEGIFAPVWKRTITSIFAILVVMLIDQLLWPVWARKMGRKYLGDLLIATGIQYSKVLSLVCQENTQSYRYHSTLEDALEHSKILQRQYAVTQEMLVLAASEPRLTKGPFPRDTYRRILEHEKKILYWIDHLMKAQGFINVYVRSQIMRPLNVYRKELAAAVHLYLFTLGSSLRTKSSLPASLPSAELARRTLQHHQTIIWANNYEYLCQLGTGSDMKMENAENQVYWHTYAAGSIELILEQEAMGDLVARLMGQHMFKVATKDWISS</sequence>
<feature type="transmembrane region" description="Helical" evidence="6">
    <location>
        <begin position="589"/>
        <end position="608"/>
    </location>
</feature>
<feature type="domain" description="Integral membrane bound transporter" evidence="9">
    <location>
        <begin position="582"/>
        <end position="709"/>
    </location>
</feature>
<feature type="transmembrane region" description="Helical" evidence="6">
    <location>
        <begin position="65"/>
        <end position="85"/>
    </location>
</feature>
<keyword evidence="4 6" id="KW-0472">Membrane</keyword>
<organism evidence="10 11">
    <name type="scientific">Apophysomyces ossiformis</name>
    <dbReference type="NCBI Taxonomy" id="679940"/>
    <lineage>
        <taxon>Eukaryota</taxon>
        <taxon>Fungi</taxon>
        <taxon>Fungi incertae sedis</taxon>
        <taxon>Mucoromycota</taxon>
        <taxon>Mucoromycotina</taxon>
        <taxon>Mucoromycetes</taxon>
        <taxon>Mucorales</taxon>
        <taxon>Mucorineae</taxon>
        <taxon>Mucoraceae</taxon>
        <taxon>Apophysomyces</taxon>
    </lineage>
</organism>
<dbReference type="PANTHER" id="PTHR47804:SF3">
    <property type="entry name" value="PROTEIN BRE4"/>
    <property type="match status" value="1"/>
</dbReference>
<dbReference type="InterPro" id="IPR052430">
    <property type="entry name" value="IVT-Associated"/>
</dbReference>
<dbReference type="OrthoDB" id="68611at2759"/>
<accession>A0A8H7ETR4</accession>
<feature type="compositionally biased region" description="Acidic residues" evidence="5">
    <location>
        <begin position="516"/>
        <end position="527"/>
    </location>
</feature>
<dbReference type="InterPro" id="IPR018823">
    <property type="entry name" value="ArAE_2_N"/>
</dbReference>
<name>A0A8H7ETR4_9FUNG</name>
<dbReference type="InterPro" id="IPR049453">
    <property type="entry name" value="Memb_transporter_dom"/>
</dbReference>
<reference evidence="10" key="1">
    <citation type="submission" date="2020-01" db="EMBL/GenBank/DDBJ databases">
        <title>Genome Sequencing of Three Apophysomyces-Like Fungal Strains Confirms a Novel Fungal Genus in the Mucoromycota with divergent Burkholderia-like Endosymbiotic Bacteria.</title>
        <authorList>
            <person name="Stajich J.E."/>
            <person name="Macias A.M."/>
            <person name="Carter-House D."/>
            <person name="Lovett B."/>
            <person name="Kasson L.R."/>
            <person name="Berry K."/>
            <person name="Grigoriev I."/>
            <person name="Chang Y."/>
            <person name="Spatafora J."/>
            <person name="Kasson M.T."/>
        </authorList>
    </citation>
    <scope>NUCLEOTIDE SEQUENCE</scope>
    <source>
        <strain evidence="10">NRRL A-21654</strain>
    </source>
</reference>
<dbReference type="Pfam" id="PF10337">
    <property type="entry name" value="ArAE_2_N"/>
    <property type="match status" value="1"/>
</dbReference>
<keyword evidence="11" id="KW-1185">Reference proteome</keyword>
<evidence type="ECO:0000256" key="6">
    <source>
        <dbReference type="SAM" id="Phobius"/>
    </source>
</evidence>
<dbReference type="AlphaFoldDB" id="A0A8H7ETR4"/>
<dbReference type="PANTHER" id="PTHR47804">
    <property type="entry name" value="60S RIBOSOMAL PROTEIN L19"/>
    <property type="match status" value="1"/>
</dbReference>
<dbReference type="GO" id="GO:0016020">
    <property type="term" value="C:membrane"/>
    <property type="evidence" value="ECO:0007669"/>
    <property type="project" value="UniProtKB-SubCell"/>
</dbReference>
<proteinExistence type="predicted"/>
<comment type="caution">
    <text evidence="10">The sequence shown here is derived from an EMBL/GenBank/DDBJ whole genome shotgun (WGS) entry which is preliminary data.</text>
</comment>
<dbReference type="Proteomes" id="UP000605846">
    <property type="component" value="Unassembled WGS sequence"/>
</dbReference>
<dbReference type="InterPro" id="IPR018820">
    <property type="entry name" value="BRE4-related_DUF2421"/>
</dbReference>
<evidence type="ECO:0000256" key="4">
    <source>
        <dbReference type="ARBA" id="ARBA00023136"/>
    </source>
</evidence>
<evidence type="ECO:0000313" key="10">
    <source>
        <dbReference type="EMBL" id="KAF7730274.1"/>
    </source>
</evidence>
<evidence type="ECO:0000259" key="9">
    <source>
        <dbReference type="Pfam" id="PF13515"/>
    </source>
</evidence>
<evidence type="ECO:0000313" key="11">
    <source>
        <dbReference type="Proteomes" id="UP000605846"/>
    </source>
</evidence>
<evidence type="ECO:0000256" key="1">
    <source>
        <dbReference type="ARBA" id="ARBA00004141"/>
    </source>
</evidence>
<comment type="subcellular location">
    <subcellularLocation>
        <location evidence="1">Membrane</location>
        <topology evidence="1">Multi-pass membrane protein</topology>
    </subcellularLocation>
</comment>
<evidence type="ECO:0000259" key="8">
    <source>
        <dbReference type="Pfam" id="PF10337"/>
    </source>
</evidence>
<feature type="transmembrane region" description="Helical" evidence="6">
    <location>
        <begin position="615"/>
        <end position="633"/>
    </location>
</feature>
<evidence type="ECO:0000259" key="7">
    <source>
        <dbReference type="Pfam" id="PF10334"/>
    </source>
</evidence>
<feature type="region of interest" description="Disordered" evidence="5">
    <location>
        <begin position="494"/>
        <end position="531"/>
    </location>
</feature>
<dbReference type="EMBL" id="JABAYA010000017">
    <property type="protein sequence ID" value="KAF7730274.1"/>
    <property type="molecule type" value="Genomic_DNA"/>
</dbReference>
<dbReference type="Pfam" id="PF13515">
    <property type="entry name" value="FUSC_2"/>
    <property type="match status" value="1"/>
</dbReference>
<feature type="domain" description="Putative ER transporter 6TM N-terminal" evidence="8">
    <location>
        <begin position="104"/>
        <end position="322"/>
    </location>
</feature>
<keyword evidence="3 6" id="KW-1133">Transmembrane helix</keyword>
<feature type="transmembrane region" description="Helical" evidence="6">
    <location>
        <begin position="558"/>
        <end position="577"/>
    </location>
</feature>
<feature type="domain" description="DUF2421" evidence="7">
    <location>
        <begin position="717"/>
        <end position="887"/>
    </location>
</feature>
<dbReference type="PRINTS" id="PR02047">
    <property type="entry name" value="BREFELDNASP4"/>
</dbReference>
<protein>
    <recommendedName>
        <fullName evidence="12">ER transporter 6TM N-terminal domain-containing protein</fullName>
    </recommendedName>
</protein>
<feature type="transmembrane region" description="Helical" evidence="6">
    <location>
        <begin position="639"/>
        <end position="657"/>
    </location>
</feature>
<feature type="transmembrane region" description="Helical" evidence="6">
    <location>
        <begin position="105"/>
        <end position="123"/>
    </location>
</feature>
<feature type="transmembrane region" description="Helical" evidence="6">
    <location>
        <begin position="156"/>
        <end position="180"/>
    </location>
</feature>
<evidence type="ECO:0008006" key="12">
    <source>
        <dbReference type="Google" id="ProtNLM"/>
    </source>
</evidence>
<dbReference type="Pfam" id="PF10334">
    <property type="entry name" value="BRE4"/>
    <property type="match status" value="1"/>
</dbReference>
<feature type="transmembrane region" description="Helical" evidence="6">
    <location>
        <begin position="664"/>
        <end position="681"/>
    </location>
</feature>
<dbReference type="InterPro" id="IPR023244">
    <property type="entry name" value="Brefeldin_A-sensitivity_4"/>
</dbReference>
<evidence type="ECO:0000256" key="5">
    <source>
        <dbReference type="SAM" id="MobiDB-lite"/>
    </source>
</evidence>
<keyword evidence="2 6" id="KW-0812">Transmembrane</keyword>
<evidence type="ECO:0000256" key="3">
    <source>
        <dbReference type="ARBA" id="ARBA00022989"/>
    </source>
</evidence>
<feature type="transmembrane region" description="Helical" evidence="6">
    <location>
        <begin position="696"/>
        <end position="717"/>
    </location>
</feature>
<evidence type="ECO:0000256" key="2">
    <source>
        <dbReference type="ARBA" id="ARBA00022692"/>
    </source>
</evidence>